<evidence type="ECO:0000256" key="6">
    <source>
        <dbReference type="SAM" id="SignalP"/>
    </source>
</evidence>
<dbReference type="InterPro" id="IPR020568">
    <property type="entry name" value="Ribosomal_Su5_D2-typ_SF"/>
</dbReference>
<dbReference type="InterPro" id="IPR035969">
    <property type="entry name" value="Rab-GAP_TBC_sf"/>
</dbReference>
<sequence>MRFLRLISALFLPLAAIAQDEPVVDTTPDITAEYEEKAEKHEFQAEVSRLMDIIINSLYTHKEVFLRELISNAADALEKARYNSLKDPEYLKENPELDIKIDYNDQANTLTITDTGIGMTKSDLINNLGTVAKSGTSNFLEAMSEGSDANLIGQFGVGFYSAYLVADKVTVASKNNDDPEQHIWESSADASFSVGPDPRGNTLGRGTQITLHLKEDAHEYLEESRLKELATKYSQFVPYPISLKTKKEVEVDADEEEESEETEDKDKDVEVKDDEESEEEEGEDKKEKPKKKQTVYDYEQVNSQKALWLKNKEDITDEEYKSFYHALAHDYSDPLTYTHFTAEGEIEFKAILYIPRRAPYNFMENYWQKKSEIKLYVRRVLVADKFDELLPRYLNFVTGIVDSDDLPLNVSREQLQQNKILKVISKKLVRKVLELIKKLSQDDEKQKAEKAKLAAEGVEEEEKAPDANEGKTDWEIFYENFGENLKLGCYEDDANRSKIAKLLRFKTTKSGDEVITLDKYIENMPEKQDSIYYMSGETIDVMKKNPALQIFYKKDIEVLLLDNQLDEPCMQKLGEYDGKKLVTIQKADLKMDETEDDKERFAKVKKMYKPLTKWYKDILTKASKEDPEANYNYGIASVTISKRLVDAPCVVVSDQFGYTAQQEKIMRAQSFQNKNDLQHMTGRRTLELNPDHPVVKDLLDKVKNGNADSNAEDTAIVLFQAAMLDSGYEIIDPHALVQRMYSLMSEALGVDPNTAVEEVQITEEDTDDEEEEDGAEAEDKEGPTITVDAEGNVSGDINPPETDDELMPNSPRTGGGLYRPRGHSRRKRWPVTVEGGGIHQRQQYRTSPDKAGRDEGGLALANLGVSTISVLVELPNFIDHYVDGTRPKSDTSLSVCEQALTLAIPSGYLSMKDVVKCSGRVCSRWHWLGEKKWLKLAVCHCAVGDGEERRWFWMEYCGHARDLPLLRDFAGDYHKCYDYYLGVHDAGGGSSSPHDRELAHEIARDVRRTLPTHELFVKDEGEIHAKLQNVLVAVANANPSIGYCQGMNFIVAVLLIHLDLDPANAFVMMQCLLDNFQYRYLFSPGVPLLPLRMRQFSCVARKNLPGLWHHLNSHSFTVDVFAQQWVMTLFGYYVDADFLKYVYDLFFLCGWKVVFKTGMAILTALEPKLLRMKMEEISRYMQNSKHGTDFMRADSESGKRRAQERAMFKILDGCKVTNRDLVEYAGEFQTSRLLEAVKNIPGRLLEECQTEAPPSEVASLADDFSSSSRSLRERLNDGFSIIQSAITRRSATNGDTEAQDSGRGLEHQNSGVLVDEPIPLGVIGFSIEPPGDLVIDTNALITKNKPLWREKQQSRESPGTSSLRVPLRQVCELKHAIRERNAQLGRDMAVLTSRLSSFEVHKLLPAEKHRDDLAMARDRALARYHMLQQRKLVLSAKLQGRAREAVNPDSPGPLMAYDLSPLSRTIPMANLTQRRGSTGSTGRRESLSDLGLLGVPPSPEGARHRDSSTVDDIGENEPLPRTLDRVIQVERECHSAKEALTERSKEYTSALHECRELEEVKKRYVEQTTQFMTDMEVTIQELQVWSSIGGSAYRPRQLSPTRH</sequence>
<dbReference type="InterPro" id="IPR037196">
    <property type="entry name" value="HSP90_C"/>
</dbReference>
<evidence type="ECO:0000313" key="9">
    <source>
        <dbReference type="Proteomes" id="UP000591131"/>
    </source>
</evidence>
<dbReference type="Gene3D" id="1.10.8.270">
    <property type="entry name" value="putative rabgap domain of human tbc1 domain family member 14 like domains"/>
    <property type="match status" value="1"/>
</dbReference>
<dbReference type="Pfam" id="PF00566">
    <property type="entry name" value="RabGAP-TBC"/>
    <property type="match status" value="1"/>
</dbReference>
<feature type="domain" description="Rab-GAP TBC" evidence="7">
    <location>
        <begin position="943"/>
        <end position="1150"/>
    </location>
</feature>
<dbReference type="SUPFAM" id="SSF47923">
    <property type="entry name" value="Ypt/Rab-GAP domain of gyp1p"/>
    <property type="match status" value="2"/>
</dbReference>
<dbReference type="InterPro" id="IPR003594">
    <property type="entry name" value="HATPase_dom"/>
</dbReference>
<keyword evidence="2" id="KW-0547">Nucleotide-binding</keyword>
<evidence type="ECO:0000256" key="5">
    <source>
        <dbReference type="SAM" id="MobiDB-lite"/>
    </source>
</evidence>
<dbReference type="EMBL" id="JAAPAO010000060">
    <property type="protein sequence ID" value="KAF4674604.1"/>
    <property type="molecule type" value="Genomic_DNA"/>
</dbReference>
<feature type="region of interest" description="Disordered" evidence="5">
    <location>
        <begin position="248"/>
        <end position="295"/>
    </location>
</feature>
<feature type="compositionally biased region" description="Acidic residues" evidence="5">
    <location>
        <begin position="251"/>
        <end position="263"/>
    </location>
</feature>
<dbReference type="Gene3D" id="1.20.120.790">
    <property type="entry name" value="Heat shock protein 90, C-terminal domain"/>
    <property type="match status" value="1"/>
</dbReference>
<reference evidence="8 9" key="1">
    <citation type="submission" date="2020-04" db="EMBL/GenBank/DDBJ databases">
        <title>Perkinsus chesapeaki whole genome sequence.</title>
        <authorList>
            <person name="Bogema D.R."/>
        </authorList>
    </citation>
    <scope>NUCLEOTIDE SEQUENCE [LARGE SCALE GENOMIC DNA]</scope>
    <source>
        <strain evidence="8">ATCC PRA-425</strain>
    </source>
</reference>
<feature type="signal peptide" evidence="6">
    <location>
        <begin position="1"/>
        <end position="18"/>
    </location>
</feature>
<dbReference type="InterPro" id="IPR036890">
    <property type="entry name" value="HATPase_C_sf"/>
</dbReference>
<dbReference type="CDD" id="cd16927">
    <property type="entry name" value="HATPase_Hsp90-like"/>
    <property type="match status" value="1"/>
</dbReference>
<dbReference type="NCBIfam" id="NF003555">
    <property type="entry name" value="PRK05218.1"/>
    <property type="match status" value="1"/>
</dbReference>
<evidence type="ECO:0000313" key="8">
    <source>
        <dbReference type="EMBL" id="KAF4674604.1"/>
    </source>
</evidence>
<feature type="region of interest" description="Disordered" evidence="5">
    <location>
        <begin position="761"/>
        <end position="852"/>
    </location>
</feature>
<accession>A0A7J6MSV0</accession>
<keyword evidence="6" id="KW-0732">Signal</keyword>
<keyword evidence="4" id="KW-0143">Chaperone</keyword>
<dbReference type="Gene3D" id="3.30.565.10">
    <property type="entry name" value="Histidine kinase-like ATPase, C-terminal domain"/>
    <property type="match status" value="1"/>
</dbReference>
<dbReference type="OrthoDB" id="28737at2759"/>
<dbReference type="GO" id="GO:0005524">
    <property type="term" value="F:ATP binding"/>
    <property type="evidence" value="ECO:0007669"/>
    <property type="project" value="UniProtKB-KW"/>
</dbReference>
<feature type="region of interest" description="Disordered" evidence="5">
    <location>
        <begin position="1288"/>
        <end position="1307"/>
    </location>
</feature>
<dbReference type="PANTHER" id="PTHR11528">
    <property type="entry name" value="HEAT SHOCK PROTEIN 90 FAMILY MEMBER"/>
    <property type="match status" value="1"/>
</dbReference>
<feature type="region of interest" description="Disordered" evidence="5">
    <location>
        <begin position="186"/>
        <end position="205"/>
    </location>
</feature>
<feature type="compositionally biased region" description="Acidic residues" evidence="5">
    <location>
        <begin position="271"/>
        <end position="282"/>
    </location>
</feature>
<proteinExistence type="inferred from homology"/>
<evidence type="ECO:0000256" key="1">
    <source>
        <dbReference type="ARBA" id="ARBA00008239"/>
    </source>
</evidence>
<evidence type="ECO:0000259" key="7">
    <source>
        <dbReference type="PROSITE" id="PS50086"/>
    </source>
</evidence>
<evidence type="ECO:0000256" key="2">
    <source>
        <dbReference type="ARBA" id="ARBA00022741"/>
    </source>
</evidence>
<gene>
    <name evidence="8" type="ORF">FOL47_008995</name>
</gene>
<feature type="region of interest" description="Disordered" evidence="5">
    <location>
        <begin position="1473"/>
        <end position="1518"/>
    </location>
</feature>
<dbReference type="GO" id="GO:0140662">
    <property type="term" value="F:ATP-dependent protein folding chaperone"/>
    <property type="evidence" value="ECO:0007669"/>
    <property type="project" value="InterPro"/>
</dbReference>
<feature type="compositionally biased region" description="Basic residues" evidence="5">
    <location>
        <begin position="820"/>
        <end position="829"/>
    </location>
</feature>
<feature type="chain" id="PRO_5029900883" description="Rab-GAP TBC domain-containing protein" evidence="6">
    <location>
        <begin position="19"/>
        <end position="1603"/>
    </location>
</feature>
<dbReference type="FunFam" id="3.30.565.10:FF:000005">
    <property type="entry name" value="Heat shock protein 90"/>
    <property type="match status" value="1"/>
</dbReference>
<dbReference type="SUPFAM" id="SSF110942">
    <property type="entry name" value="HSP90 C-terminal domain"/>
    <property type="match status" value="1"/>
</dbReference>
<dbReference type="InterPro" id="IPR000195">
    <property type="entry name" value="Rab-GAP-TBC_dom"/>
</dbReference>
<name>A0A7J6MSV0_PERCH</name>
<dbReference type="Proteomes" id="UP000591131">
    <property type="component" value="Unassembled WGS sequence"/>
</dbReference>
<dbReference type="SUPFAM" id="SSF55874">
    <property type="entry name" value="ATPase domain of HSP90 chaperone/DNA topoisomerase II/histidine kinase"/>
    <property type="match status" value="1"/>
</dbReference>
<dbReference type="PROSITE" id="PS50086">
    <property type="entry name" value="TBC_RABGAP"/>
    <property type="match status" value="1"/>
</dbReference>
<dbReference type="GO" id="GO:0016887">
    <property type="term" value="F:ATP hydrolysis activity"/>
    <property type="evidence" value="ECO:0007669"/>
    <property type="project" value="InterPro"/>
</dbReference>
<protein>
    <recommendedName>
        <fullName evidence="7">Rab-GAP TBC domain-containing protein</fullName>
    </recommendedName>
</protein>
<dbReference type="HAMAP" id="MF_00505">
    <property type="entry name" value="HSP90"/>
    <property type="match status" value="1"/>
</dbReference>
<dbReference type="Pfam" id="PF00183">
    <property type="entry name" value="HSP90"/>
    <property type="match status" value="1"/>
</dbReference>
<dbReference type="Gene3D" id="3.40.50.11260">
    <property type="match status" value="1"/>
</dbReference>
<dbReference type="PROSITE" id="PS00298">
    <property type="entry name" value="HSP90"/>
    <property type="match status" value="1"/>
</dbReference>
<comment type="caution">
    <text evidence="8">The sequence shown here is derived from an EMBL/GenBank/DDBJ whole genome shotgun (WGS) entry which is preliminary data.</text>
</comment>
<dbReference type="GO" id="GO:0051082">
    <property type="term" value="F:unfolded protein binding"/>
    <property type="evidence" value="ECO:0007669"/>
    <property type="project" value="InterPro"/>
</dbReference>
<dbReference type="Gene3D" id="1.10.472.80">
    <property type="entry name" value="Ypt/Rab-GAP domain of gyp1p, domain 3"/>
    <property type="match status" value="1"/>
</dbReference>
<dbReference type="FunFam" id="1.10.8.270:FF:000016">
    <property type="entry name" value="TBC1 domain family member 2A"/>
    <property type="match status" value="1"/>
</dbReference>
<keyword evidence="9" id="KW-1185">Reference proteome</keyword>
<dbReference type="InterPro" id="IPR001404">
    <property type="entry name" value="Hsp90_fam"/>
</dbReference>
<feature type="compositionally biased region" description="Acidic residues" evidence="5">
    <location>
        <begin position="761"/>
        <end position="779"/>
    </location>
</feature>
<dbReference type="SMART" id="SM00387">
    <property type="entry name" value="HATPase_c"/>
    <property type="match status" value="1"/>
</dbReference>
<evidence type="ECO:0000256" key="3">
    <source>
        <dbReference type="ARBA" id="ARBA00022840"/>
    </source>
</evidence>
<dbReference type="Gene3D" id="3.30.230.80">
    <property type="match status" value="1"/>
</dbReference>
<dbReference type="SMART" id="SM00164">
    <property type="entry name" value="TBC"/>
    <property type="match status" value="1"/>
</dbReference>
<evidence type="ECO:0000256" key="4">
    <source>
        <dbReference type="ARBA" id="ARBA00023186"/>
    </source>
</evidence>
<dbReference type="PRINTS" id="PR00775">
    <property type="entry name" value="HEATSHOCK90"/>
</dbReference>
<dbReference type="InterPro" id="IPR019805">
    <property type="entry name" value="Heat_shock_protein_90_CS"/>
</dbReference>
<comment type="similarity">
    <text evidence="1">Belongs to the heat shock protein 90 family.</text>
</comment>
<dbReference type="InterPro" id="IPR020575">
    <property type="entry name" value="Hsp90_N"/>
</dbReference>
<dbReference type="SUPFAM" id="SSF54211">
    <property type="entry name" value="Ribosomal protein S5 domain 2-like"/>
    <property type="match status" value="1"/>
</dbReference>
<dbReference type="Pfam" id="PF13589">
    <property type="entry name" value="HATPase_c_3"/>
    <property type="match status" value="1"/>
</dbReference>
<organism evidence="8 9">
    <name type="scientific">Perkinsus chesapeaki</name>
    <name type="common">Clam parasite</name>
    <name type="synonym">Perkinsus andrewsi</name>
    <dbReference type="NCBI Taxonomy" id="330153"/>
    <lineage>
        <taxon>Eukaryota</taxon>
        <taxon>Sar</taxon>
        <taxon>Alveolata</taxon>
        <taxon>Perkinsozoa</taxon>
        <taxon>Perkinsea</taxon>
        <taxon>Perkinsida</taxon>
        <taxon>Perkinsidae</taxon>
        <taxon>Perkinsus</taxon>
    </lineage>
</organism>
<keyword evidence="3" id="KW-0067">ATP-binding</keyword>